<keyword evidence="9" id="KW-0967">Endosome</keyword>
<evidence type="ECO:0000256" key="3">
    <source>
        <dbReference type="ARBA" id="ARBA00006939"/>
    </source>
</evidence>
<evidence type="ECO:0000313" key="27">
    <source>
        <dbReference type="Proteomes" id="UP000677803"/>
    </source>
</evidence>
<feature type="compositionally biased region" description="Basic and acidic residues" evidence="21">
    <location>
        <begin position="277"/>
        <end position="303"/>
    </location>
</feature>
<dbReference type="PANTHER" id="PTHR12191">
    <property type="entry name" value="SOLUTE CARRIER FAMILY 39"/>
    <property type="match status" value="1"/>
</dbReference>
<evidence type="ECO:0000256" key="19">
    <source>
        <dbReference type="ARBA" id="ARBA00042777"/>
    </source>
</evidence>
<evidence type="ECO:0000256" key="6">
    <source>
        <dbReference type="ARBA" id="ARBA00022692"/>
    </source>
</evidence>
<feature type="region of interest" description="Disordered" evidence="21">
    <location>
        <begin position="274"/>
        <end position="319"/>
    </location>
</feature>
<evidence type="ECO:0000256" key="18">
    <source>
        <dbReference type="ARBA" id="ARBA00041703"/>
    </source>
</evidence>
<keyword evidence="10" id="KW-0862">Zinc</keyword>
<proteinExistence type="inferred from homology"/>
<keyword evidence="14" id="KW-0406">Ion transport</keyword>
<feature type="signal peptide" evidence="23">
    <location>
        <begin position="1"/>
        <end position="18"/>
    </location>
</feature>
<evidence type="ECO:0000256" key="20">
    <source>
        <dbReference type="ARBA" id="ARBA00055808"/>
    </source>
</evidence>
<keyword evidence="13 22" id="KW-1133">Transmembrane helix</keyword>
<dbReference type="GO" id="GO:0030003">
    <property type="term" value="P:intracellular monoatomic cation homeostasis"/>
    <property type="evidence" value="ECO:0007669"/>
    <property type="project" value="TreeGrafter"/>
</dbReference>
<dbReference type="GO" id="GO:0140410">
    <property type="term" value="F:monoatomic cation:bicarbonate symporter activity"/>
    <property type="evidence" value="ECO:0007669"/>
    <property type="project" value="TreeGrafter"/>
</dbReference>
<evidence type="ECO:0000256" key="2">
    <source>
        <dbReference type="ARBA" id="ARBA00004424"/>
    </source>
</evidence>
<evidence type="ECO:0000256" key="11">
    <source>
        <dbReference type="ARBA" id="ARBA00022843"/>
    </source>
</evidence>
<evidence type="ECO:0000256" key="7">
    <source>
        <dbReference type="ARBA" id="ARBA00022723"/>
    </source>
</evidence>
<dbReference type="Proteomes" id="UP000677803">
    <property type="component" value="Unassembled WGS sequence"/>
</dbReference>
<dbReference type="Pfam" id="PF02535">
    <property type="entry name" value="Zip"/>
    <property type="match status" value="1"/>
</dbReference>
<dbReference type="InterPro" id="IPR041137">
    <property type="entry name" value="ZIP4_N"/>
</dbReference>
<evidence type="ECO:0000313" key="26">
    <source>
        <dbReference type="EMBL" id="CAG5885588.1"/>
    </source>
</evidence>
<evidence type="ECO:0000256" key="9">
    <source>
        <dbReference type="ARBA" id="ARBA00022753"/>
    </source>
</evidence>
<evidence type="ECO:0000259" key="25">
    <source>
        <dbReference type="Pfam" id="PF21116"/>
    </source>
</evidence>
<feature type="domain" description="Zinc transporter ZIP4 N-terminal" evidence="24">
    <location>
        <begin position="52"/>
        <end position="235"/>
    </location>
</feature>
<dbReference type="Pfam" id="PF21116">
    <property type="entry name" value="EF-hand_Zip"/>
    <property type="match status" value="1"/>
</dbReference>
<evidence type="ECO:0000256" key="1">
    <source>
        <dbReference type="ARBA" id="ARBA00004195"/>
    </source>
</evidence>
<feature type="region of interest" description="Disordered" evidence="21">
    <location>
        <begin position="528"/>
        <end position="557"/>
    </location>
</feature>
<evidence type="ECO:0000256" key="15">
    <source>
        <dbReference type="ARBA" id="ARBA00023136"/>
    </source>
</evidence>
<feature type="transmembrane region" description="Helical" evidence="22">
    <location>
        <begin position="470"/>
        <end position="487"/>
    </location>
</feature>
<feature type="transmembrane region" description="Helical" evidence="22">
    <location>
        <begin position="415"/>
        <end position="440"/>
    </location>
</feature>
<evidence type="ECO:0000259" key="24">
    <source>
        <dbReference type="Pfam" id="PF18292"/>
    </source>
</evidence>
<dbReference type="GO" id="GO:0005385">
    <property type="term" value="F:zinc ion transmembrane transporter activity"/>
    <property type="evidence" value="ECO:0007669"/>
    <property type="project" value="TreeGrafter"/>
</dbReference>
<dbReference type="GO" id="GO:0055038">
    <property type="term" value="C:recycling endosome membrane"/>
    <property type="evidence" value="ECO:0007669"/>
    <property type="project" value="UniProtKB-SubCell"/>
</dbReference>
<evidence type="ECO:0000256" key="12">
    <source>
        <dbReference type="ARBA" id="ARBA00022906"/>
    </source>
</evidence>
<dbReference type="GO" id="GO:0071578">
    <property type="term" value="P:zinc ion import across plasma membrane"/>
    <property type="evidence" value="ECO:0007669"/>
    <property type="project" value="TreeGrafter"/>
</dbReference>
<evidence type="ECO:0000256" key="8">
    <source>
        <dbReference type="ARBA" id="ARBA00022729"/>
    </source>
</evidence>
<dbReference type="InterPro" id="IPR050799">
    <property type="entry name" value="ZIP_Transporter"/>
</dbReference>
<dbReference type="AlphaFoldDB" id="A0A8S4AL39"/>
<dbReference type="OrthoDB" id="200954at2759"/>
<keyword evidence="12" id="KW-0864">Zinc transport</keyword>
<dbReference type="InterPro" id="IPR003689">
    <property type="entry name" value="ZIP"/>
</dbReference>
<organism evidence="26 27">
    <name type="scientific">Menidia menidia</name>
    <name type="common">Atlantic silverside</name>
    <dbReference type="NCBI Taxonomy" id="238744"/>
    <lineage>
        <taxon>Eukaryota</taxon>
        <taxon>Metazoa</taxon>
        <taxon>Chordata</taxon>
        <taxon>Craniata</taxon>
        <taxon>Vertebrata</taxon>
        <taxon>Euteleostomi</taxon>
        <taxon>Actinopterygii</taxon>
        <taxon>Neopterygii</taxon>
        <taxon>Teleostei</taxon>
        <taxon>Neoteleostei</taxon>
        <taxon>Acanthomorphata</taxon>
        <taxon>Ovalentaria</taxon>
        <taxon>Atherinomorphae</taxon>
        <taxon>Atheriniformes</taxon>
        <taxon>Atherinopsidae</taxon>
        <taxon>Menidiinae</taxon>
        <taxon>Menidia</taxon>
    </lineage>
</organism>
<dbReference type="EMBL" id="CAJRST010005557">
    <property type="protein sequence ID" value="CAG5885588.1"/>
    <property type="molecule type" value="Genomic_DNA"/>
</dbReference>
<comment type="caution">
    <text evidence="26">The sequence shown here is derived from an EMBL/GenBank/DDBJ whole genome shotgun (WGS) entry which is preliminary data.</text>
</comment>
<evidence type="ECO:0000256" key="23">
    <source>
        <dbReference type="SAM" id="SignalP"/>
    </source>
</evidence>
<keyword evidence="4" id="KW-0813">Transport</keyword>
<keyword evidence="6 22" id="KW-0812">Transmembrane</keyword>
<comment type="catalytic activity">
    <reaction evidence="16">
        <text>Zn(2+)(in) = Zn(2+)(out)</text>
        <dbReference type="Rhea" id="RHEA:29351"/>
        <dbReference type="ChEBI" id="CHEBI:29105"/>
    </reaction>
</comment>
<keyword evidence="8 23" id="KW-0732">Signal</keyword>
<evidence type="ECO:0000256" key="4">
    <source>
        <dbReference type="ARBA" id="ARBA00022448"/>
    </source>
</evidence>
<evidence type="ECO:0000256" key="5">
    <source>
        <dbReference type="ARBA" id="ARBA00022475"/>
    </source>
</evidence>
<feature type="chain" id="PRO_5035870555" description="Zinc transporter ZIP4" evidence="23">
    <location>
        <begin position="19"/>
        <end position="615"/>
    </location>
</feature>
<evidence type="ECO:0000256" key="13">
    <source>
        <dbReference type="ARBA" id="ARBA00022989"/>
    </source>
</evidence>
<dbReference type="PANTHER" id="PTHR12191:SF21">
    <property type="entry name" value="ZINC TRANSPORTER ZIP4"/>
    <property type="match status" value="1"/>
</dbReference>
<comment type="subcellular location">
    <subcellularLocation>
        <location evidence="2">Apical cell membrane</location>
        <topology evidence="2">Multi-pass membrane protein</topology>
    </subcellularLocation>
    <subcellularLocation>
        <location evidence="1">Recycling endosome membrane</location>
        <topology evidence="1">Multi-pass membrane protein</topology>
    </subcellularLocation>
</comment>
<dbReference type="GO" id="GO:0046872">
    <property type="term" value="F:metal ion binding"/>
    <property type="evidence" value="ECO:0007669"/>
    <property type="project" value="UniProtKB-KW"/>
</dbReference>
<evidence type="ECO:0000256" key="22">
    <source>
        <dbReference type="SAM" id="Phobius"/>
    </source>
</evidence>
<name>A0A8S4AL39_9TELE</name>
<dbReference type="GO" id="GO:0016324">
    <property type="term" value="C:apical plasma membrane"/>
    <property type="evidence" value="ECO:0007669"/>
    <property type="project" value="UniProtKB-SubCell"/>
</dbReference>
<feature type="domain" description="Zinc transporter ZIP4/12 EF-hand" evidence="25">
    <location>
        <begin position="245"/>
        <end position="366"/>
    </location>
</feature>
<keyword evidence="5" id="KW-1003">Cell membrane</keyword>
<keyword evidence="27" id="KW-1185">Reference proteome</keyword>
<dbReference type="InterPro" id="IPR049406">
    <property type="entry name" value="ZIP4_12_EF-hand"/>
</dbReference>
<gene>
    <name evidence="26" type="ORF">MMEN_LOCUS5922</name>
</gene>
<comment type="similarity">
    <text evidence="3">Belongs to the ZIP transporter (TC 2.A.5) family.</text>
</comment>
<accession>A0A8S4AL39</accession>
<evidence type="ECO:0000256" key="21">
    <source>
        <dbReference type="SAM" id="MobiDB-lite"/>
    </source>
</evidence>
<dbReference type="Pfam" id="PF18292">
    <property type="entry name" value="ZIP4_domain"/>
    <property type="match status" value="1"/>
</dbReference>
<protein>
    <recommendedName>
        <fullName evidence="17">Zinc transporter ZIP4</fullName>
    </recommendedName>
    <alternativeName>
        <fullName evidence="19">Solute carrier family 39 member 4</fullName>
    </alternativeName>
    <alternativeName>
        <fullName evidence="18">Zrt- and Irt-like protein 4</fullName>
    </alternativeName>
</protein>
<evidence type="ECO:0000256" key="14">
    <source>
        <dbReference type="ARBA" id="ARBA00023065"/>
    </source>
</evidence>
<keyword evidence="7" id="KW-0479">Metal-binding</keyword>
<feature type="transmembrane region" description="Helical" evidence="22">
    <location>
        <begin position="386"/>
        <end position="408"/>
    </location>
</feature>
<comment type="function">
    <text evidence="20">Selective transporter that mediates the uptake of Zn(2+). Plays an essential role for dietary zinc uptake from small intestine. The Zn(2+) uniporter activity is regulated by zinc availability. Also exhibits polyspecific binding and transport of Cu(2+), Cd(2+) and possibly Ni(2+) but at higher concentrations.</text>
</comment>
<keyword evidence="11" id="KW-0832">Ubl conjugation</keyword>
<evidence type="ECO:0000256" key="16">
    <source>
        <dbReference type="ARBA" id="ARBA00034634"/>
    </source>
</evidence>
<sequence>MWFSVLLLVYASCRGASAAPAAASPALEEAYLAVAGAVAPGQRLLTEDSVRSLFNTLRHRVQCGEVPCEEVSYMGLSLPPGQRAGPQLTHNHTIHRQEGPRNGGENATISVTQFPALAAGSLLFLAGPGRVCAAIRRGQWAQETQQFLHKFTHHDHAEHQREEHHDHSHIDVHGTEALLQELHNHYEPSHTEDTHGCVTASSIMEEADPSAAHQIKEVGPVLGRVLYHVLLGHCLTGQRLPDEHFFLDYIMHQLGSENFTVHDLEALMRSLGIGTENSHEDGHQHGHGHEHGHEDNDEQAEHAHHYHSKHGGGHAEHQSNNTLEHRCFSAEQLVLIHGLADNGSSEMGRPELARLTPAFIQQILSGSCKDVTEPATPDGLSKTERYLYATLANSIITLFSMFGIVLLLCTSCTSVFQFCIQFCVSMAVGSLTGDALLHLLPTVLGVHVHSDEGSSRHQSDHSQHEETPDYIYKMLAGICGIYLFYLMEKIFSLIKHKNHSHHHHHHHHGEESEPHHCDHGRVLEMYQHERKQRDKSQSSSKADLVGSGDKGKSLSELTERQREQRLLPYMITIGDTIHNFADGLAVGAAFSLSWRSGLSTSLAVLCHELPHELGK</sequence>
<keyword evidence="15 22" id="KW-0472">Membrane</keyword>
<evidence type="ECO:0000256" key="17">
    <source>
        <dbReference type="ARBA" id="ARBA00039394"/>
    </source>
</evidence>
<evidence type="ECO:0000256" key="10">
    <source>
        <dbReference type="ARBA" id="ARBA00022833"/>
    </source>
</evidence>
<reference evidence="26" key="1">
    <citation type="submission" date="2021-05" db="EMBL/GenBank/DDBJ databases">
        <authorList>
            <person name="Tigano A."/>
        </authorList>
    </citation>
    <scope>NUCLEOTIDE SEQUENCE</scope>
</reference>